<dbReference type="RefSeq" id="WP_123089067.1">
    <property type="nucleotide sequence ID" value="NZ_RIBS01000010.1"/>
</dbReference>
<dbReference type="InterPro" id="IPR006311">
    <property type="entry name" value="TAT_signal"/>
</dbReference>
<evidence type="ECO:0000313" key="6">
    <source>
        <dbReference type="Proteomes" id="UP000267049"/>
    </source>
</evidence>
<dbReference type="PROSITE" id="PS51318">
    <property type="entry name" value="TAT"/>
    <property type="match status" value="1"/>
</dbReference>
<dbReference type="InterPro" id="IPR007312">
    <property type="entry name" value="Phosphoesterase"/>
</dbReference>
<dbReference type="AlphaFoldDB" id="A0A3M8SL32"/>
<dbReference type="Gene3D" id="3.40.720.10">
    <property type="entry name" value="Alkaline Phosphatase, subunit A"/>
    <property type="match status" value="1"/>
</dbReference>
<dbReference type="EMBL" id="RIBS01000010">
    <property type="protein sequence ID" value="RNF82068.1"/>
    <property type="molecule type" value="Genomic_DNA"/>
</dbReference>
<protein>
    <recommendedName>
        <fullName evidence="2">phospholipase C</fullName>
        <ecNumber evidence="2">3.1.4.3</ecNumber>
    </recommendedName>
</protein>
<accession>A0A3M8SL32</accession>
<organism evidence="5 6">
    <name type="scientific">Montanilutibacter psychrotolerans</name>
    <dbReference type="NCBI Taxonomy" id="1327343"/>
    <lineage>
        <taxon>Bacteria</taxon>
        <taxon>Pseudomonadati</taxon>
        <taxon>Pseudomonadota</taxon>
        <taxon>Gammaproteobacteria</taxon>
        <taxon>Lysobacterales</taxon>
        <taxon>Lysobacteraceae</taxon>
        <taxon>Montanilutibacter</taxon>
    </lineage>
</organism>
<evidence type="ECO:0000256" key="1">
    <source>
        <dbReference type="ARBA" id="ARBA00009717"/>
    </source>
</evidence>
<dbReference type="Pfam" id="PF05506">
    <property type="entry name" value="PLipase_C_C"/>
    <property type="match status" value="2"/>
</dbReference>
<feature type="domain" description="Bacterial phospholipase C C-terminal" evidence="4">
    <location>
        <begin position="600"/>
        <end position="682"/>
    </location>
</feature>
<dbReference type="PANTHER" id="PTHR31956">
    <property type="entry name" value="NON-SPECIFIC PHOSPHOLIPASE C4-RELATED"/>
    <property type="match status" value="1"/>
</dbReference>
<evidence type="ECO:0000313" key="5">
    <source>
        <dbReference type="EMBL" id="RNF82068.1"/>
    </source>
</evidence>
<evidence type="ECO:0000259" key="4">
    <source>
        <dbReference type="Pfam" id="PF05506"/>
    </source>
</evidence>
<feature type="domain" description="Bacterial phospholipase C C-terminal" evidence="4">
    <location>
        <begin position="501"/>
        <end position="589"/>
    </location>
</feature>
<dbReference type="GO" id="GO:0034480">
    <property type="term" value="F:phosphatidylcholine phospholipase C activity"/>
    <property type="evidence" value="ECO:0007669"/>
    <property type="project" value="UniProtKB-EC"/>
</dbReference>
<evidence type="ECO:0000256" key="3">
    <source>
        <dbReference type="ARBA" id="ARBA00022801"/>
    </source>
</evidence>
<dbReference type="EC" id="3.1.4.3" evidence="2"/>
<keyword evidence="3" id="KW-0378">Hydrolase</keyword>
<sequence length="719" mass="78078">MVSERRRHFLKLSATAAAGAMGLPLFPKIIRDALAVPPAVVTGTIQDVQHVVVLMQENRSFDHYLGALRGVRGFDDPRPIPLPGGKTVWQQPRIKGSNKFVLPFRLDTDTTGAQCLADIDHSWKGSHTLWKDYNAWVQTKSAFCMGHFTRADLPFYYALADAFTVCDAYYCSHHGPTNPNRMHLFTGTSGMTVGDFGAQAVNNADDGNWTADMARDNPNFAGHRWSTYAERLQAAGVSWKVYQEHDNYGDNSLAYFKNFRNLDRTGDLYRRGRDMVPGSNADNAATSRGEHLVAAFARDVQQGTLPQVSWLVAPYIMSEHPAATPAYGESLTARLLAALAANPAVWSRTVFIVNYDENGGFFDHAAPHLPAINANLGKSTVDTSTENYNGVPVGLGVRVPMFVISPWSKGGWVNSQVFDHTSVLRFLEQRFGVMEPNISSWRRAVCGDLTSTLEFADPDTAWPALPDMRDRIGQADATCRLAAPRVPSQQTMPRQEPGQRPACALPYALQVRGHVDIAAGRFWLDFFNTGSAGAGFNVYSGNRSDGPWFYTVEAGKSLSDYWSAVSVTAGKYDLRAFGPNGFLREFKGDVLLAGAGRAQPEVESIYDPAGGRIILRLRNTGAVACTLTVSANRYSAAGARTYALAAGASLDDAWPIAGVGHWYDLSVTSNSDAGYLRRLAGHVETGLASISDPAIGAGVEHSVAHTALVDSAVPVTSMT</sequence>
<proteinExistence type="inferred from homology"/>
<keyword evidence="6" id="KW-1185">Reference proteome</keyword>
<dbReference type="Pfam" id="PF04185">
    <property type="entry name" value="Phosphoesterase"/>
    <property type="match status" value="1"/>
</dbReference>
<gene>
    <name evidence="5" type="ORF">EER27_15580</name>
</gene>
<name>A0A3M8SL32_9GAMM</name>
<comment type="similarity">
    <text evidence="1">Belongs to the bacterial phospholipase C family.</text>
</comment>
<reference evidence="5 6" key="1">
    <citation type="submission" date="2018-11" db="EMBL/GenBank/DDBJ databases">
        <title>Lysobacter cryohumiis sp. nov., isolated from soil in the Tianshan Mountains, Xinjiang, China.</title>
        <authorList>
            <person name="Luo Y."/>
            <person name="Sheng H."/>
        </authorList>
    </citation>
    <scope>NUCLEOTIDE SEQUENCE [LARGE SCALE GENOMIC DNA]</scope>
    <source>
        <strain evidence="5 6">ZS60</strain>
    </source>
</reference>
<comment type="caution">
    <text evidence="5">The sequence shown here is derived from an EMBL/GenBank/DDBJ whole genome shotgun (WGS) entry which is preliminary data.</text>
</comment>
<dbReference type="Proteomes" id="UP000267049">
    <property type="component" value="Unassembled WGS sequence"/>
</dbReference>
<dbReference type="OrthoDB" id="9770871at2"/>
<dbReference type="InterPro" id="IPR017767">
    <property type="entry name" value="PC-PLC"/>
</dbReference>
<evidence type="ECO:0000256" key="2">
    <source>
        <dbReference type="ARBA" id="ARBA00012018"/>
    </source>
</evidence>
<dbReference type="PANTHER" id="PTHR31956:SF1">
    <property type="entry name" value="NON-SPECIFIC PHOSPHOLIPASE C1"/>
    <property type="match status" value="1"/>
</dbReference>
<dbReference type="GO" id="GO:0016042">
    <property type="term" value="P:lipid catabolic process"/>
    <property type="evidence" value="ECO:0007669"/>
    <property type="project" value="InterPro"/>
</dbReference>
<dbReference type="NCBIfam" id="TIGR03396">
    <property type="entry name" value="PC_PLC"/>
    <property type="match status" value="1"/>
</dbReference>
<dbReference type="InterPro" id="IPR017850">
    <property type="entry name" value="Alkaline_phosphatase_core_sf"/>
</dbReference>
<dbReference type="InterPro" id="IPR008475">
    <property type="entry name" value="PLipase_C_C"/>
</dbReference>